<comment type="subcellular location">
    <subcellularLocation>
        <location evidence="1">Membrane</location>
        <topology evidence="1">Multi-pass membrane protein</topology>
    </subcellularLocation>
</comment>
<dbReference type="CDD" id="cd00637">
    <property type="entry name" value="7tm_classA_rhodopsin-like"/>
    <property type="match status" value="1"/>
</dbReference>
<keyword evidence="6" id="KW-0675">Receptor</keyword>
<feature type="transmembrane region" description="Helical" evidence="8">
    <location>
        <begin position="176"/>
        <end position="199"/>
    </location>
</feature>
<evidence type="ECO:0000256" key="6">
    <source>
        <dbReference type="ARBA" id="ARBA00023170"/>
    </source>
</evidence>
<dbReference type="Gene3D" id="1.20.1070.10">
    <property type="entry name" value="Rhodopsin 7-helix transmembrane proteins"/>
    <property type="match status" value="1"/>
</dbReference>
<protein>
    <recommendedName>
        <fullName evidence="9">G-protein coupled receptors family 1 profile domain-containing protein</fullName>
    </recommendedName>
</protein>
<keyword evidence="3 8" id="KW-1133">Transmembrane helix</keyword>
<feature type="transmembrane region" description="Helical" evidence="8">
    <location>
        <begin position="130"/>
        <end position="147"/>
    </location>
</feature>
<dbReference type="Proteomes" id="UP001163046">
    <property type="component" value="Unassembled WGS sequence"/>
</dbReference>
<feature type="transmembrane region" description="Helical" evidence="8">
    <location>
        <begin position="51"/>
        <end position="76"/>
    </location>
</feature>
<keyword evidence="7" id="KW-0807">Transducer</keyword>
<dbReference type="OrthoDB" id="10044919at2759"/>
<dbReference type="Pfam" id="PF00001">
    <property type="entry name" value="7tm_1"/>
    <property type="match status" value="1"/>
</dbReference>
<evidence type="ECO:0000256" key="5">
    <source>
        <dbReference type="ARBA" id="ARBA00023136"/>
    </source>
</evidence>
<evidence type="ECO:0000259" key="9">
    <source>
        <dbReference type="PROSITE" id="PS50262"/>
    </source>
</evidence>
<organism evidence="10 11">
    <name type="scientific">Desmophyllum pertusum</name>
    <dbReference type="NCBI Taxonomy" id="174260"/>
    <lineage>
        <taxon>Eukaryota</taxon>
        <taxon>Metazoa</taxon>
        <taxon>Cnidaria</taxon>
        <taxon>Anthozoa</taxon>
        <taxon>Hexacorallia</taxon>
        <taxon>Scleractinia</taxon>
        <taxon>Caryophylliina</taxon>
        <taxon>Caryophylliidae</taxon>
        <taxon>Desmophyllum</taxon>
    </lineage>
</organism>
<evidence type="ECO:0000256" key="1">
    <source>
        <dbReference type="ARBA" id="ARBA00004141"/>
    </source>
</evidence>
<keyword evidence="2 8" id="KW-0812">Transmembrane</keyword>
<evidence type="ECO:0000256" key="2">
    <source>
        <dbReference type="ARBA" id="ARBA00022692"/>
    </source>
</evidence>
<keyword evidence="5 8" id="KW-0472">Membrane</keyword>
<dbReference type="AlphaFoldDB" id="A0A9W9YV87"/>
<feature type="transmembrane region" description="Helical" evidence="8">
    <location>
        <begin position="18"/>
        <end position="39"/>
    </location>
</feature>
<feature type="transmembrane region" description="Helical" evidence="8">
    <location>
        <begin position="268"/>
        <end position="290"/>
    </location>
</feature>
<evidence type="ECO:0000313" key="10">
    <source>
        <dbReference type="EMBL" id="KAJ7370066.1"/>
    </source>
</evidence>
<dbReference type="InterPro" id="IPR000276">
    <property type="entry name" value="GPCR_Rhodpsn"/>
</dbReference>
<keyword evidence="11" id="KW-1185">Reference proteome</keyword>
<proteinExistence type="predicted"/>
<comment type="caution">
    <text evidence="10">The sequence shown here is derived from an EMBL/GenBank/DDBJ whole genome shotgun (WGS) entry which is preliminary data.</text>
</comment>
<dbReference type="PROSITE" id="PS50262">
    <property type="entry name" value="G_PROTEIN_RECEP_F1_2"/>
    <property type="match status" value="1"/>
</dbReference>
<accession>A0A9W9YV87</accession>
<dbReference type="GO" id="GO:0016020">
    <property type="term" value="C:membrane"/>
    <property type="evidence" value="ECO:0007669"/>
    <property type="project" value="UniProtKB-SubCell"/>
</dbReference>
<dbReference type="PRINTS" id="PR00237">
    <property type="entry name" value="GPCRRHODOPSN"/>
</dbReference>
<feature type="transmembrane region" description="Helical" evidence="8">
    <location>
        <begin position="236"/>
        <end position="256"/>
    </location>
</feature>
<feature type="transmembrane region" description="Helical" evidence="8">
    <location>
        <begin position="88"/>
        <end position="109"/>
    </location>
</feature>
<dbReference type="InterPro" id="IPR017452">
    <property type="entry name" value="GPCR_Rhodpsn_7TM"/>
</dbReference>
<gene>
    <name evidence="10" type="ORF">OS493_034274</name>
</gene>
<dbReference type="SMART" id="SM01381">
    <property type="entry name" value="7TM_GPCR_Srsx"/>
    <property type="match status" value="1"/>
</dbReference>
<evidence type="ECO:0000256" key="7">
    <source>
        <dbReference type="ARBA" id="ARBA00023224"/>
    </source>
</evidence>
<sequence>MYPELGQRSLILNILEPAILIVMAMLCSIGNILICVAVYRNPRLRTSTNLYVIALAVSDLLNSSIVMSLAVGVLITGRWPYGEIICNLHAFFTLFSVYVSPTTMGLAAFNRYIRIVKSSRYPRIFTPFRSKVYIAAVWMFVAGYVAIPRLAGWTSYGFIPGYAVCTIIHPTDAVKIAHYCIVVSLFLVLPFTVAIVCYCKVFKTIKQHNVNMASTVQNAEHDGQISVREIKITKSLAIVVLAFGLCWIPFWIIAVLQRFTESVVPRNVQLLCTFLLFFSSTANPFIYAGTNEAFKAEFRRVLLCKMNDGIIRPVSSTGTRKTSTVRNEPYTTHF</sequence>
<dbReference type="InterPro" id="IPR050125">
    <property type="entry name" value="GPCR_opsins"/>
</dbReference>
<dbReference type="SUPFAM" id="SSF81321">
    <property type="entry name" value="Family A G protein-coupled receptor-like"/>
    <property type="match status" value="1"/>
</dbReference>
<feature type="domain" description="G-protein coupled receptors family 1 profile" evidence="9">
    <location>
        <begin position="30"/>
        <end position="287"/>
    </location>
</feature>
<dbReference type="EMBL" id="MU826873">
    <property type="protein sequence ID" value="KAJ7370066.1"/>
    <property type="molecule type" value="Genomic_DNA"/>
</dbReference>
<reference evidence="10" key="1">
    <citation type="submission" date="2023-01" db="EMBL/GenBank/DDBJ databases">
        <title>Genome assembly of the deep-sea coral Lophelia pertusa.</title>
        <authorList>
            <person name="Herrera S."/>
            <person name="Cordes E."/>
        </authorList>
    </citation>
    <scope>NUCLEOTIDE SEQUENCE</scope>
    <source>
        <strain evidence="10">USNM1676648</strain>
        <tissue evidence="10">Polyp</tissue>
    </source>
</reference>
<evidence type="ECO:0000256" key="8">
    <source>
        <dbReference type="SAM" id="Phobius"/>
    </source>
</evidence>
<keyword evidence="4" id="KW-0297">G-protein coupled receptor</keyword>
<evidence type="ECO:0000256" key="4">
    <source>
        <dbReference type="ARBA" id="ARBA00023040"/>
    </source>
</evidence>
<name>A0A9W9YV87_9CNID</name>
<dbReference type="PANTHER" id="PTHR24240">
    <property type="entry name" value="OPSIN"/>
    <property type="match status" value="1"/>
</dbReference>
<evidence type="ECO:0000313" key="11">
    <source>
        <dbReference type="Proteomes" id="UP001163046"/>
    </source>
</evidence>
<dbReference type="GO" id="GO:0004930">
    <property type="term" value="F:G protein-coupled receptor activity"/>
    <property type="evidence" value="ECO:0007669"/>
    <property type="project" value="UniProtKB-KW"/>
</dbReference>
<evidence type="ECO:0000256" key="3">
    <source>
        <dbReference type="ARBA" id="ARBA00022989"/>
    </source>
</evidence>